<protein>
    <recommendedName>
        <fullName evidence="3">Copper transporter</fullName>
    </recommendedName>
</protein>
<evidence type="ECO:0000313" key="1">
    <source>
        <dbReference type="EMBL" id="GIH35044.1"/>
    </source>
</evidence>
<accession>A0ABQ4FJP2</accession>
<dbReference type="EMBL" id="BOOB01000041">
    <property type="protein sequence ID" value="GIH35044.1"/>
    <property type="molecule type" value="Genomic_DNA"/>
</dbReference>
<name>A0ABQ4FJP2_9ACTN</name>
<dbReference type="Proteomes" id="UP000651728">
    <property type="component" value="Unassembled WGS sequence"/>
</dbReference>
<proteinExistence type="predicted"/>
<organism evidence="1 2">
    <name type="scientific">Microbispora amethystogenes</name>
    <dbReference type="NCBI Taxonomy" id="1427754"/>
    <lineage>
        <taxon>Bacteria</taxon>
        <taxon>Bacillati</taxon>
        <taxon>Actinomycetota</taxon>
        <taxon>Actinomycetes</taxon>
        <taxon>Streptosporangiales</taxon>
        <taxon>Streptosporangiaceae</taxon>
        <taxon>Microbispora</taxon>
    </lineage>
</organism>
<reference evidence="1 2" key="1">
    <citation type="submission" date="2021-01" db="EMBL/GenBank/DDBJ databases">
        <title>Whole genome shotgun sequence of Microbispora amethystogenes NBRC 101907.</title>
        <authorList>
            <person name="Komaki H."/>
            <person name="Tamura T."/>
        </authorList>
    </citation>
    <scope>NUCLEOTIDE SEQUENCE [LARGE SCALE GENOMIC DNA]</scope>
    <source>
        <strain evidence="1 2">NBRC 101907</strain>
    </source>
</reference>
<sequence>MGPVILRTARYMLLLTIYCSCVVAPWPTLEASAGPGRELQLPAAAHGPRLTAAQSGPEEFVVSKAQHNDVRESAAVSPNWRAGVFVVTQIVVVVLLVAGYDLPTTLAVVVGTGLAAGHVIRQVFGPLLPGRETR</sequence>
<evidence type="ECO:0000313" key="2">
    <source>
        <dbReference type="Proteomes" id="UP000651728"/>
    </source>
</evidence>
<gene>
    <name evidence="1" type="ORF">Mam01_52080</name>
</gene>
<keyword evidence="2" id="KW-1185">Reference proteome</keyword>
<comment type="caution">
    <text evidence="1">The sequence shown here is derived from an EMBL/GenBank/DDBJ whole genome shotgun (WGS) entry which is preliminary data.</text>
</comment>
<evidence type="ECO:0008006" key="3">
    <source>
        <dbReference type="Google" id="ProtNLM"/>
    </source>
</evidence>